<dbReference type="GeneID" id="28742124"/>
<dbReference type="InterPro" id="IPR051783">
    <property type="entry name" value="NAD(P)-dependent_oxidoreduct"/>
</dbReference>
<reference evidence="3 4" key="1">
    <citation type="submission" date="2015-06" db="EMBL/GenBank/DDBJ databases">
        <title>Draft genome of the ant-associated black yeast Phialophora attae CBS 131958.</title>
        <authorList>
            <person name="Moreno L.F."/>
            <person name="Stielow B.J."/>
            <person name="de Hoog S."/>
            <person name="Vicente V.A."/>
            <person name="Weiss V.A."/>
            <person name="de Vries M."/>
            <person name="Cruz L.M."/>
            <person name="Souza E.M."/>
        </authorList>
    </citation>
    <scope>NUCLEOTIDE SEQUENCE [LARGE SCALE GENOMIC DNA]</scope>
    <source>
        <strain evidence="3 4">CBS 131958</strain>
    </source>
</reference>
<feature type="domain" description="NAD(P)-binding" evidence="2">
    <location>
        <begin position="9"/>
        <end position="110"/>
    </location>
</feature>
<proteinExistence type="predicted"/>
<dbReference type="PANTHER" id="PTHR48079">
    <property type="entry name" value="PROTEIN YEEZ"/>
    <property type="match status" value="1"/>
</dbReference>
<dbReference type="RefSeq" id="XP_018002456.1">
    <property type="nucleotide sequence ID" value="XM_018150244.1"/>
</dbReference>
<dbReference type="InterPro" id="IPR001509">
    <property type="entry name" value="Epimerase_deHydtase"/>
</dbReference>
<sequence length="347" mass="38017">MAPSLFLTGVTGYIGGDFLSLVTEKHPEYEITAIVRNSDKGAKVAAAYPKVKLVYGDLDSADVLEEEASKADIVYQFANCDHKAGTAALIKGLQRSTKPKVFYIHTSGTGILTGETFAQEKFGDELPKQFDDWEKIDEMWNLPDSSLHRPVDRIVQGSWSEKLQAAIVCPPCIYGEGRGPDNQRSIQAPKAVSAILKTKKGAKIGNGKNLWHEVHVQDLSDLYLALTEAAVNGGAPATWNEQGYYFAENGEFVWGDILQAAVDDAHKKGFLPSNELIGRNIDELEEHFFPRAHYYVGTNSRGVSKRGKKLLGWSPYRPKLVETIPALVDSEARLLGLTQGHAAAVSS</sequence>
<comment type="caution">
    <text evidence="3">The sequence shown here is derived from an EMBL/GenBank/DDBJ whole genome shotgun (WGS) entry which is preliminary data.</text>
</comment>
<dbReference type="Pfam" id="PF01370">
    <property type="entry name" value="Epimerase"/>
    <property type="match status" value="1"/>
</dbReference>
<dbReference type="EMBL" id="LFJN01000007">
    <property type="protein sequence ID" value="KPI42493.1"/>
    <property type="molecule type" value="Genomic_DNA"/>
</dbReference>
<evidence type="ECO:0000313" key="4">
    <source>
        <dbReference type="Proteomes" id="UP000038010"/>
    </source>
</evidence>
<dbReference type="SUPFAM" id="SSF51735">
    <property type="entry name" value="NAD(P)-binding Rossmann-fold domains"/>
    <property type="match status" value="1"/>
</dbReference>
<evidence type="ECO:0000313" key="3">
    <source>
        <dbReference type="EMBL" id="KPI42493.1"/>
    </source>
</evidence>
<dbReference type="InterPro" id="IPR016040">
    <property type="entry name" value="NAD(P)-bd_dom"/>
</dbReference>
<feature type="domain" description="NAD-dependent epimerase/dehydratase" evidence="1">
    <location>
        <begin position="152"/>
        <end position="240"/>
    </location>
</feature>
<name>A0A0N1H7J1_9EURO</name>
<accession>A0A0N1H7J1</accession>
<dbReference type="AlphaFoldDB" id="A0A0N1H7J1"/>
<organism evidence="3 4">
    <name type="scientific">Cyphellophora attinorum</name>
    <dbReference type="NCBI Taxonomy" id="1664694"/>
    <lineage>
        <taxon>Eukaryota</taxon>
        <taxon>Fungi</taxon>
        <taxon>Dikarya</taxon>
        <taxon>Ascomycota</taxon>
        <taxon>Pezizomycotina</taxon>
        <taxon>Eurotiomycetes</taxon>
        <taxon>Chaetothyriomycetidae</taxon>
        <taxon>Chaetothyriales</taxon>
        <taxon>Cyphellophoraceae</taxon>
        <taxon>Cyphellophora</taxon>
    </lineage>
</organism>
<dbReference type="Gene3D" id="3.40.50.720">
    <property type="entry name" value="NAD(P)-binding Rossmann-like Domain"/>
    <property type="match status" value="1"/>
</dbReference>
<dbReference type="OrthoDB" id="2130169at2759"/>
<dbReference type="STRING" id="1664694.A0A0N1H7J1"/>
<dbReference type="Proteomes" id="UP000038010">
    <property type="component" value="Unassembled WGS sequence"/>
</dbReference>
<protein>
    <recommendedName>
        <fullName evidence="5">NAD(P)-binding domain-containing protein</fullName>
    </recommendedName>
</protein>
<dbReference type="GO" id="GO:0005737">
    <property type="term" value="C:cytoplasm"/>
    <property type="evidence" value="ECO:0007669"/>
    <property type="project" value="TreeGrafter"/>
</dbReference>
<dbReference type="PANTHER" id="PTHR48079:SF7">
    <property type="entry name" value="NAD(P)-BINDING DOMAIN-CONTAINING PROTEIN-RELATED"/>
    <property type="match status" value="1"/>
</dbReference>
<dbReference type="Pfam" id="PF13460">
    <property type="entry name" value="NAD_binding_10"/>
    <property type="match status" value="1"/>
</dbReference>
<dbReference type="InterPro" id="IPR036291">
    <property type="entry name" value="NAD(P)-bd_dom_sf"/>
</dbReference>
<evidence type="ECO:0000259" key="2">
    <source>
        <dbReference type="Pfam" id="PF13460"/>
    </source>
</evidence>
<keyword evidence="4" id="KW-1185">Reference proteome</keyword>
<gene>
    <name evidence="3" type="ORF">AB675_9687</name>
</gene>
<evidence type="ECO:0008006" key="5">
    <source>
        <dbReference type="Google" id="ProtNLM"/>
    </source>
</evidence>
<dbReference type="GO" id="GO:0004029">
    <property type="term" value="F:aldehyde dehydrogenase (NAD+) activity"/>
    <property type="evidence" value="ECO:0007669"/>
    <property type="project" value="TreeGrafter"/>
</dbReference>
<dbReference type="VEuPathDB" id="FungiDB:AB675_9687"/>
<evidence type="ECO:0000259" key="1">
    <source>
        <dbReference type="Pfam" id="PF01370"/>
    </source>
</evidence>